<dbReference type="OrthoDB" id="194358at2759"/>
<feature type="non-terminal residue" evidence="2">
    <location>
        <position position="124"/>
    </location>
</feature>
<dbReference type="AlphaFoldDB" id="A0A6A5W868"/>
<sequence length="124" mass="14527">SFRVLHLHPSKRRDDILQFSLSVYSLTYPPEYDAISYTWDAQSFDVGAICHGKRFLITKNCQMILTTLRRKKKVRLIWIDQICVNQGDFGDRASNVQNMGTIYKKSKNVFIWPGHVDIETRDFL</sequence>
<dbReference type="PANTHER" id="PTHR24148:SF64">
    <property type="entry name" value="HETEROKARYON INCOMPATIBILITY DOMAIN-CONTAINING PROTEIN"/>
    <property type="match status" value="1"/>
</dbReference>
<evidence type="ECO:0000313" key="3">
    <source>
        <dbReference type="Proteomes" id="UP000799779"/>
    </source>
</evidence>
<gene>
    <name evidence="2" type="ORF">P154DRAFT_411065</name>
</gene>
<reference evidence="2" key="1">
    <citation type="journal article" date="2020" name="Stud. Mycol.">
        <title>101 Dothideomycetes genomes: a test case for predicting lifestyles and emergence of pathogens.</title>
        <authorList>
            <person name="Haridas S."/>
            <person name="Albert R."/>
            <person name="Binder M."/>
            <person name="Bloem J."/>
            <person name="Labutti K."/>
            <person name="Salamov A."/>
            <person name="Andreopoulos B."/>
            <person name="Baker S."/>
            <person name="Barry K."/>
            <person name="Bills G."/>
            <person name="Bluhm B."/>
            <person name="Cannon C."/>
            <person name="Castanera R."/>
            <person name="Culley D."/>
            <person name="Daum C."/>
            <person name="Ezra D."/>
            <person name="Gonzalez J."/>
            <person name="Henrissat B."/>
            <person name="Kuo A."/>
            <person name="Liang C."/>
            <person name="Lipzen A."/>
            <person name="Lutzoni F."/>
            <person name="Magnuson J."/>
            <person name="Mondo S."/>
            <person name="Nolan M."/>
            <person name="Ohm R."/>
            <person name="Pangilinan J."/>
            <person name="Park H.-J."/>
            <person name="Ramirez L."/>
            <person name="Alfaro M."/>
            <person name="Sun H."/>
            <person name="Tritt A."/>
            <person name="Yoshinaga Y."/>
            <person name="Zwiers L.-H."/>
            <person name="Turgeon B."/>
            <person name="Goodwin S."/>
            <person name="Spatafora J."/>
            <person name="Crous P."/>
            <person name="Grigoriev I."/>
        </authorList>
    </citation>
    <scope>NUCLEOTIDE SEQUENCE</scope>
    <source>
        <strain evidence="2">CBS 123094</strain>
    </source>
</reference>
<feature type="non-terminal residue" evidence="2">
    <location>
        <position position="1"/>
    </location>
</feature>
<accession>A0A6A5W868</accession>
<dbReference type="Proteomes" id="UP000799779">
    <property type="component" value="Unassembled WGS sequence"/>
</dbReference>
<dbReference type="Pfam" id="PF06985">
    <property type="entry name" value="HET"/>
    <property type="match status" value="1"/>
</dbReference>
<name>A0A6A5W868_9PLEO</name>
<keyword evidence="3" id="KW-1185">Reference proteome</keyword>
<dbReference type="InterPro" id="IPR052895">
    <property type="entry name" value="HetReg/Transcr_Mod"/>
</dbReference>
<organism evidence="2 3">
    <name type="scientific">Amniculicola lignicola CBS 123094</name>
    <dbReference type="NCBI Taxonomy" id="1392246"/>
    <lineage>
        <taxon>Eukaryota</taxon>
        <taxon>Fungi</taxon>
        <taxon>Dikarya</taxon>
        <taxon>Ascomycota</taxon>
        <taxon>Pezizomycotina</taxon>
        <taxon>Dothideomycetes</taxon>
        <taxon>Pleosporomycetidae</taxon>
        <taxon>Pleosporales</taxon>
        <taxon>Amniculicolaceae</taxon>
        <taxon>Amniculicola</taxon>
    </lineage>
</organism>
<dbReference type="EMBL" id="ML977606">
    <property type="protein sequence ID" value="KAF1998130.1"/>
    <property type="molecule type" value="Genomic_DNA"/>
</dbReference>
<evidence type="ECO:0000313" key="2">
    <source>
        <dbReference type="EMBL" id="KAF1998130.1"/>
    </source>
</evidence>
<dbReference type="PANTHER" id="PTHR24148">
    <property type="entry name" value="ANKYRIN REPEAT DOMAIN-CONTAINING PROTEIN 39 HOMOLOG-RELATED"/>
    <property type="match status" value="1"/>
</dbReference>
<feature type="domain" description="Heterokaryon incompatibility" evidence="1">
    <location>
        <begin position="32"/>
        <end position="117"/>
    </location>
</feature>
<proteinExistence type="predicted"/>
<dbReference type="InterPro" id="IPR010730">
    <property type="entry name" value="HET"/>
</dbReference>
<protein>
    <recommendedName>
        <fullName evidence="1">Heterokaryon incompatibility domain-containing protein</fullName>
    </recommendedName>
</protein>
<evidence type="ECO:0000259" key="1">
    <source>
        <dbReference type="Pfam" id="PF06985"/>
    </source>
</evidence>